<sequence length="98" mass="10869">MPPLTDAENSDIEDCADSPPLNHSGLHAYISNYVAKAASVPQFTTCHFRSDALRVIAEYCARRDFLDTIDLLHCFSVLSMYRETSGPMITDSMLRGAL</sequence>
<organism evidence="1 2">
    <name type="scientific">Hermanssonia centrifuga</name>
    <dbReference type="NCBI Taxonomy" id="98765"/>
    <lineage>
        <taxon>Eukaryota</taxon>
        <taxon>Fungi</taxon>
        <taxon>Dikarya</taxon>
        <taxon>Basidiomycota</taxon>
        <taxon>Agaricomycotina</taxon>
        <taxon>Agaricomycetes</taxon>
        <taxon>Polyporales</taxon>
        <taxon>Meruliaceae</taxon>
        <taxon>Hermanssonia</taxon>
    </lineage>
</organism>
<evidence type="ECO:0000313" key="1">
    <source>
        <dbReference type="EMBL" id="THG94080.1"/>
    </source>
</evidence>
<name>A0A4S4K9A1_9APHY</name>
<proteinExistence type="predicted"/>
<accession>A0A4S4K9A1</accession>
<comment type="caution">
    <text evidence="1">The sequence shown here is derived from an EMBL/GenBank/DDBJ whole genome shotgun (WGS) entry which is preliminary data.</text>
</comment>
<dbReference type="AlphaFoldDB" id="A0A4S4K9A1"/>
<evidence type="ECO:0000313" key="2">
    <source>
        <dbReference type="Proteomes" id="UP000309038"/>
    </source>
</evidence>
<dbReference type="EMBL" id="SGPJ01000506">
    <property type="protein sequence ID" value="THG94080.1"/>
    <property type="molecule type" value="Genomic_DNA"/>
</dbReference>
<protein>
    <submittedName>
        <fullName evidence="1">Uncharacterized protein</fullName>
    </submittedName>
</protein>
<keyword evidence="2" id="KW-1185">Reference proteome</keyword>
<dbReference type="Proteomes" id="UP000309038">
    <property type="component" value="Unassembled WGS sequence"/>
</dbReference>
<reference evidence="1 2" key="1">
    <citation type="submission" date="2019-02" db="EMBL/GenBank/DDBJ databases">
        <title>Genome sequencing of the rare red list fungi Phlebia centrifuga.</title>
        <authorList>
            <person name="Buettner E."/>
            <person name="Kellner H."/>
        </authorList>
    </citation>
    <scope>NUCLEOTIDE SEQUENCE [LARGE SCALE GENOMIC DNA]</scope>
    <source>
        <strain evidence="1 2">DSM 108282</strain>
    </source>
</reference>
<gene>
    <name evidence="1" type="ORF">EW026_g7318</name>
</gene>